<name>A0A1I0CCH4_9FIRM</name>
<proteinExistence type="predicted"/>
<dbReference type="PANTHER" id="PTHR12110:SF21">
    <property type="entry name" value="XYLOSE ISOMERASE-LIKE TIM BARREL DOMAIN-CONTAINING PROTEIN"/>
    <property type="match status" value="1"/>
</dbReference>
<dbReference type="STRING" id="426128.SAMN05660297_01595"/>
<reference evidence="2 3" key="1">
    <citation type="submission" date="2016-10" db="EMBL/GenBank/DDBJ databases">
        <authorList>
            <person name="de Groot N.N."/>
        </authorList>
    </citation>
    <scope>NUCLEOTIDE SEQUENCE [LARGE SCALE GENOMIC DNA]</scope>
    <source>
        <strain evidence="2 3">DSM 18979</strain>
    </source>
</reference>
<protein>
    <submittedName>
        <fullName evidence="2">Sugar phosphate isomerase/epimerase</fullName>
    </submittedName>
</protein>
<dbReference type="Proteomes" id="UP000199568">
    <property type="component" value="Unassembled WGS sequence"/>
</dbReference>
<feature type="domain" description="Xylose isomerase-like TIM barrel" evidence="1">
    <location>
        <begin position="19"/>
        <end position="297"/>
    </location>
</feature>
<evidence type="ECO:0000259" key="1">
    <source>
        <dbReference type="Pfam" id="PF01261"/>
    </source>
</evidence>
<dbReference type="InterPro" id="IPR050312">
    <property type="entry name" value="IolE/XylAMocC-like"/>
</dbReference>
<gene>
    <name evidence="2" type="ORF">SAMN05660297_01595</name>
</gene>
<dbReference type="SUPFAM" id="SSF51658">
    <property type="entry name" value="Xylose isomerase-like"/>
    <property type="match status" value="1"/>
</dbReference>
<dbReference type="InterPro" id="IPR013022">
    <property type="entry name" value="Xyl_isomerase-like_TIM-brl"/>
</dbReference>
<sequence length="311" mass="35978">MKLGFLTGALGDISLKEKIEWAHQSGFDCIEVSCWPKINTRDYSASDIDVENFTQEHANQLNDFLKEKSMFISSLAYYDNHLHEDINRRKSYNDHLKKVIDAANMLGVELVGTFIGKHQGLSIVDNFQEFKTVFSDILDYAEERNVKIMIENCPMPVWHADGLAGTISYSPELWDKMFEVFPDKDLGLNFDPSHLVWLQIDYIKALKDYKEKIFHIHAKDTKFIKENLNRYGIYGKQFNKKDPFDLGWVEAKLPGNGDVDWKSFFHTLKEINYQGVVSIEHEDPSYEGNLELVKEGLLLGKRNLERAISIE</sequence>
<keyword evidence="2" id="KW-0413">Isomerase</keyword>
<dbReference type="InterPro" id="IPR036237">
    <property type="entry name" value="Xyl_isomerase-like_sf"/>
</dbReference>
<dbReference type="OrthoDB" id="9779184at2"/>
<dbReference type="Gene3D" id="3.20.20.150">
    <property type="entry name" value="Divalent-metal-dependent TIM barrel enzymes"/>
    <property type="match status" value="1"/>
</dbReference>
<dbReference type="GO" id="GO:0016853">
    <property type="term" value="F:isomerase activity"/>
    <property type="evidence" value="ECO:0007669"/>
    <property type="project" value="UniProtKB-KW"/>
</dbReference>
<dbReference type="EMBL" id="FOHU01000005">
    <property type="protein sequence ID" value="SET17258.1"/>
    <property type="molecule type" value="Genomic_DNA"/>
</dbReference>
<dbReference type="RefSeq" id="WP_090441922.1">
    <property type="nucleotide sequence ID" value="NZ_FOHU01000005.1"/>
</dbReference>
<keyword evidence="3" id="KW-1185">Reference proteome</keyword>
<evidence type="ECO:0000313" key="3">
    <source>
        <dbReference type="Proteomes" id="UP000199568"/>
    </source>
</evidence>
<dbReference type="AlphaFoldDB" id="A0A1I0CCH4"/>
<accession>A0A1I0CCH4</accession>
<dbReference type="Pfam" id="PF01261">
    <property type="entry name" value="AP_endonuc_2"/>
    <property type="match status" value="1"/>
</dbReference>
<evidence type="ECO:0000313" key="2">
    <source>
        <dbReference type="EMBL" id="SET17258.1"/>
    </source>
</evidence>
<dbReference type="PANTHER" id="PTHR12110">
    <property type="entry name" value="HYDROXYPYRUVATE ISOMERASE"/>
    <property type="match status" value="1"/>
</dbReference>
<organism evidence="2 3">
    <name type="scientific">Natronincola peptidivorans</name>
    <dbReference type="NCBI Taxonomy" id="426128"/>
    <lineage>
        <taxon>Bacteria</taxon>
        <taxon>Bacillati</taxon>
        <taxon>Bacillota</taxon>
        <taxon>Clostridia</taxon>
        <taxon>Peptostreptococcales</taxon>
        <taxon>Natronincolaceae</taxon>
        <taxon>Natronincola</taxon>
    </lineage>
</organism>